<reference evidence="2" key="1">
    <citation type="journal article" date="2023" name="Mol. Phylogenet. Evol.">
        <title>Genome-scale phylogeny and comparative genomics of the fungal order Sordariales.</title>
        <authorList>
            <person name="Hensen N."/>
            <person name="Bonometti L."/>
            <person name="Westerberg I."/>
            <person name="Brannstrom I.O."/>
            <person name="Guillou S."/>
            <person name="Cros-Aarteil S."/>
            <person name="Calhoun S."/>
            <person name="Haridas S."/>
            <person name="Kuo A."/>
            <person name="Mondo S."/>
            <person name="Pangilinan J."/>
            <person name="Riley R."/>
            <person name="LaButti K."/>
            <person name="Andreopoulos B."/>
            <person name="Lipzen A."/>
            <person name="Chen C."/>
            <person name="Yan M."/>
            <person name="Daum C."/>
            <person name="Ng V."/>
            <person name="Clum A."/>
            <person name="Steindorff A."/>
            <person name="Ohm R.A."/>
            <person name="Martin F."/>
            <person name="Silar P."/>
            <person name="Natvig D.O."/>
            <person name="Lalanne C."/>
            <person name="Gautier V."/>
            <person name="Ament-Velasquez S.L."/>
            <person name="Kruys A."/>
            <person name="Hutchinson M.I."/>
            <person name="Powell A.J."/>
            <person name="Barry K."/>
            <person name="Miller A.N."/>
            <person name="Grigoriev I.V."/>
            <person name="Debuchy R."/>
            <person name="Gladieux P."/>
            <person name="Hiltunen Thoren M."/>
            <person name="Johannesson H."/>
        </authorList>
    </citation>
    <scope>NUCLEOTIDE SEQUENCE</scope>
    <source>
        <strain evidence="2">PSN243</strain>
    </source>
</reference>
<name>A0AAV9G438_9PEZI</name>
<dbReference type="Proteomes" id="UP001321760">
    <property type="component" value="Unassembled WGS sequence"/>
</dbReference>
<dbReference type="PANTHER" id="PTHR48104">
    <property type="entry name" value="METACASPASE-4"/>
    <property type="match status" value="1"/>
</dbReference>
<gene>
    <name evidence="2" type="ORF">QBC34DRAFT_457369</name>
</gene>
<evidence type="ECO:0000256" key="1">
    <source>
        <dbReference type="ARBA" id="ARBA00009005"/>
    </source>
</evidence>
<comment type="similarity">
    <text evidence="1">Belongs to the peptidase C14B family.</text>
</comment>
<evidence type="ECO:0008006" key="4">
    <source>
        <dbReference type="Google" id="ProtNLM"/>
    </source>
</evidence>
<sequence>MQQFRCDESPWLAEHRNSLHVVFGLNGSLWHSVVRDRFLAQGELAISEPAAIVLPESHKKAHGGASLVSVKDGPLYMFYRNSHKKIVGLKYVHDDGWSAGVALPPIYSRSRPSVCCGPGDVVYMLYVDMLGRMMIRFSNDGCLTWSTDMPCSLPAGVSRDPESAPALCCTPDGIFVAYATPAPESKVYMTCWSKSQVVESKTSKPLSSSLSVGEEINLTRVRGSNRIIAAWYDANQGPATATIDPTNQAGFGWNAPAAIAGVNNNTDAAGSHPHLCSIGSILVAGWRWASDGTFGLAFSADEGATWSSNTARARTPDPRLWLRRNVGLAMAGDFIVAIDAKSQAWQLDLAKPPGEQAWVALPPVEGGIDCVAGARFEMGEYRFCYFFVLSKKDPSHYWYRNPKAGEKDPPWLAGVHDFADSPHVWVYDLRGGLWRADASNSRPAWSRSPWVSVDEPLGVVSMAAMDTKIVFGLYDGSLCLLDTEGGTIRQLPPCQGNATVWREQGVSLALPLLILGGMAALSVITSVGLVVWGAPPAKPVIHPHIDPRPRPPVSESTRRALLIQCFEHRSKDIDEVDYLIQHHFSFDEKDIVKLDNRFMLVPDFESEPPERVAKAMEKAPTKKNVIAAITDLLQGTGPGDVRFLYFHGHGARADDIDGDELPQGNPLKQRDSYFKLLPGGGGNLLDDELAQLIVKHCHARCNLTLLSTICHGGTLLDNQYRGQPGVVGPKRGISLAPVHDNQHARGTTTIADWTWAFRAAVRVLADESGGNKLPNLLVSYRRLFNLMREKMYYLGTVSTGRGSVSLPSADPTKPEDDKQDPLMMYDPAWIDPDTHEFLEPFIQ</sequence>
<dbReference type="Gene3D" id="2.120.10.70">
    <property type="entry name" value="Fucose-specific lectin"/>
    <property type="match status" value="1"/>
</dbReference>
<protein>
    <recommendedName>
        <fullName evidence="4">Caspase domain-containing protein</fullName>
    </recommendedName>
</protein>
<dbReference type="GO" id="GO:0005737">
    <property type="term" value="C:cytoplasm"/>
    <property type="evidence" value="ECO:0007669"/>
    <property type="project" value="TreeGrafter"/>
</dbReference>
<dbReference type="InterPro" id="IPR050452">
    <property type="entry name" value="Metacaspase"/>
</dbReference>
<comment type="caution">
    <text evidence="2">The sequence shown here is derived from an EMBL/GenBank/DDBJ whole genome shotgun (WGS) entry which is preliminary data.</text>
</comment>
<evidence type="ECO:0000313" key="2">
    <source>
        <dbReference type="EMBL" id="KAK4441936.1"/>
    </source>
</evidence>
<dbReference type="GO" id="GO:0004197">
    <property type="term" value="F:cysteine-type endopeptidase activity"/>
    <property type="evidence" value="ECO:0007669"/>
    <property type="project" value="TreeGrafter"/>
</dbReference>
<organism evidence="2 3">
    <name type="scientific">Podospora aff. communis PSN243</name>
    <dbReference type="NCBI Taxonomy" id="3040156"/>
    <lineage>
        <taxon>Eukaryota</taxon>
        <taxon>Fungi</taxon>
        <taxon>Dikarya</taxon>
        <taxon>Ascomycota</taxon>
        <taxon>Pezizomycotina</taxon>
        <taxon>Sordariomycetes</taxon>
        <taxon>Sordariomycetidae</taxon>
        <taxon>Sordariales</taxon>
        <taxon>Podosporaceae</taxon>
        <taxon>Podospora</taxon>
    </lineage>
</organism>
<dbReference type="GO" id="GO:0006508">
    <property type="term" value="P:proteolysis"/>
    <property type="evidence" value="ECO:0007669"/>
    <property type="project" value="TreeGrafter"/>
</dbReference>
<accession>A0AAV9G438</accession>
<dbReference type="EMBL" id="MU866045">
    <property type="protein sequence ID" value="KAK4441936.1"/>
    <property type="molecule type" value="Genomic_DNA"/>
</dbReference>
<dbReference type="InterPro" id="IPR036278">
    <property type="entry name" value="Sialidase_sf"/>
</dbReference>
<evidence type="ECO:0000313" key="3">
    <source>
        <dbReference type="Proteomes" id="UP001321760"/>
    </source>
</evidence>
<keyword evidence="3" id="KW-1185">Reference proteome</keyword>
<proteinExistence type="inferred from homology"/>
<dbReference type="AlphaFoldDB" id="A0AAV9G438"/>
<dbReference type="SUPFAM" id="SSF50939">
    <property type="entry name" value="Sialidases"/>
    <property type="match status" value="1"/>
</dbReference>
<dbReference type="PANTHER" id="PTHR48104:SF30">
    <property type="entry name" value="METACASPASE-1"/>
    <property type="match status" value="1"/>
</dbReference>
<reference evidence="2" key="2">
    <citation type="submission" date="2023-05" db="EMBL/GenBank/DDBJ databases">
        <authorList>
            <consortium name="Lawrence Berkeley National Laboratory"/>
            <person name="Steindorff A."/>
            <person name="Hensen N."/>
            <person name="Bonometti L."/>
            <person name="Westerberg I."/>
            <person name="Brannstrom I.O."/>
            <person name="Guillou S."/>
            <person name="Cros-Aarteil S."/>
            <person name="Calhoun S."/>
            <person name="Haridas S."/>
            <person name="Kuo A."/>
            <person name="Mondo S."/>
            <person name="Pangilinan J."/>
            <person name="Riley R."/>
            <person name="Labutti K."/>
            <person name="Andreopoulos B."/>
            <person name="Lipzen A."/>
            <person name="Chen C."/>
            <person name="Yanf M."/>
            <person name="Daum C."/>
            <person name="Ng V."/>
            <person name="Clum A."/>
            <person name="Ohm R."/>
            <person name="Martin F."/>
            <person name="Silar P."/>
            <person name="Natvig D."/>
            <person name="Lalanne C."/>
            <person name="Gautier V."/>
            <person name="Ament-Velasquez S.L."/>
            <person name="Kruys A."/>
            <person name="Hutchinson M.I."/>
            <person name="Powell A.J."/>
            <person name="Barry K."/>
            <person name="Miller A.N."/>
            <person name="Grigoriev I.V."/>
            <person name="Debuchy R."/>
            <person name="Gladieux P."/>
            <person name="Thoren M.H."/>
            <person name="Johannesson H."/>
        </authorList>
    </citation>
    <scope>NUCLEOTIDE SEQUENCE</scope>
    <source>
        <strain evidence="2">PSN243</strain>
    </source>
</reference>
<dbReference type="Gene3D" id="3.40.50.12660">
    <property type="match status" value="1"/>
</dbReference>